<accession>A0A0D5ZIS5</accession>
<name>A0A0D5ZIS5_9BACT</name>
<feature type="transmembrane region" description="Helical" evidence="1">
    <location>
        <begin position="91"/>
        <end position="115"/>
    </location>
</feature>
<keyword evidence="1" id="KW-1133">Transmembrane helix</keyword>
<organism evidence="3">
    <name type="scientific">Mycoplasmopsis gallinacea</name>
    <dbReference type="NCBI Taxonomy" id="29556"/>
    <lineage>
        <taxon>Bacteria</taxon>
        <taxon>Bacillati</taxon>
        <taxon>Mycoplasmatota</taxon>
        <taxon>Mycoplasmoidales</taxon>
        <taxon>Metamycoplasmataceae</taxon>
        <taxon>Mycoplasmopsis</taxon>
    </lineage>
</organism>
<dbReference type="HOGENOM" id="CLU_1494671_0_0_14"/>
<dbReference type="KEGG" id="mgb:VO56_00135"/>
<dbReference type="PATRIC" id="fig|29556.3.peg.29"/>
<dbReference type="AlphaFoldDB" id="A0A0D5ZIS5"/>
<evidence type="ECO:0000256" key="1">
    <source>
        <dbReference type="SAM" id="Phobius"/>
    </source>
</evidence>
<feature type="transmembrane region" description="Helical" evidence="1">
    <location>
        <begin position="146"/>
        <end position="168"/>
    </location>
</feature>
<keyword evidence="1" id="KW-0812">Transmembrane</keyword>
<protein>
    <submittedName>
        <fullName evidence="2">Uncharacterized protein</fullName>
    </submittedName>
</protein>
<reference evidence="2 3" key="1">
    <citation type="journal article" date="2015" name="Genome Announc.">
        <title>Complete Genome Sequence of Mycoplasma meleagridis, a Possible Emerging Pathogen in Chickens.</title>
        <authorList>
            <person name="Abolnik C."/>
        </authorList>
    </citation>
    <scope>NUCLEOTIDE SEQUENCE [LARGE SCALE GENOMIC DNA]</scope>
    <source>
        <strain evidence="2 3">B2096 8B</strain>
    </source>
</reference>
<proteinExistence type="predicted"/>
<feature type="transmembrane region" description="Helical" evidence="1">
    <location>
        <begin position="9"/>
        <end position="29"/>
    </location>
</feature>
<dbReference type="Proteomes" id="UP000032722">
    <property type="component" value="Chromosome"/>
</dbReference>
<dbReference type="EMBL" id="CP011021">
    <property type="protein sequence ID" value="AKA49701.1"/>
    <property type="molecule type" value="Genomic_DNA"/>
</dbReference>
<evidence type="ECO:0000313" key="2">
    <source>
        <dbReference type="EMBL" id="AKA49701.1"/>
    </source>
</evidence>
<gene>
    <name evidence="2" type="ORF">VO56_00135</name>
</gene>
<evidence type="ECO:0000313" key="3">
    <source>
        <dbReference type="Proteomes" id="UP000032722"/>
    </source>
</evidence>
<sequence length="180" mass="20145">MKKTRVSSVIGLSILVAILSIIETLAFIPKIMQKSKSEIATVSLNYSDINFIMTVLLMSILIFVSIVLLAKDFYQKRKNGQKLLGDKPIKYIFTLTTFVISFALLLHTSIAYSVFNDDLMQLSANNTVFRGEAYDVAMAQNNAIKYTLLSLVFVQAANILVYLVYVFAKKAIASKKLKEV</sequence>
<feature type="transmembrane region" description="Helical" evidence="1">
    <location>
        <begin position="49"/>
        <end position="70"/>
    </location>
</feature>
<keyword evidence="1" id="KW-0472">Membrane</keyword>